<dbReference type="RefSeq" id="WP_244763804.1">
    <property type="nucleotide sequence ID" value="NZ_JALJCJ010000009.1"/>
</dbReference>
<dbReference type="Proteomes" id="UP001177080">
    <property type="component" value="Unassembled WGS sequence"/>
</dbReference>
<evidence type="ECO:0000313" key="2">
    <source>
        <dbReference type="Proteomes" id="UP001177080"/>
    </source>
</evidence>
<accession>A0ABT8XKF1</accession>
<sequence>MPSNDTLILELRRVAEAGTLADGKDARDLLDQAARAIRRLRKATGRGPTGNVADAVVLLDDVGRSIGAGLATDDTVRASLRDAAVMIRDLENCR</sequence>
<reference evidence="1" key="1">
    <citation type="submission" date="2022-04" db="EMBL/GenBank/DDBJ databases">
        <title>Shinella lacus sp. nov., a novel member of the genus Shinella from water.</title>
        <authorList>
            <person name="Deng Y."/>
        </authorList>
    </citation>
    <scope>NUCLEOTIDE SEQUENCE</scope>
    <source>
        <strain evidence="1">JCM 31239</strain>
    </source>
</reference>
<organism evidence="1 2">
    <name type="scientific">Shinella curvata</name>
    <dbReference type="NCBI Taxonomy" id="1817964"/>
    <lineage>
        <taxon>Bacteria</taxon>
        <taxon>Pseudomonadati</taxon>
        <taxon>Pseudomonadota</taxon>
        <taxon>Alphaproteobacteria</taxon>
        <taxon>Hyphomicrobiales</taxon>
        <taxon>Rhizobiaceae</taxon>
        <taxon>Shinella</taxon>
    </lineage>
</organism>
<gene>
    <name evidence="1" type="ORF">GB928_023740</name>
</gene>
<evidence type="ECO:0000313" key="1">
    <source>
        <dbReference type="EMBL" id="MDO6124213.1"/>
    </source>
</evidence>
<proteinExistence type="predicted"/>
<comment type="caution">
    <text evidence="1">The sequence shown here is derived from an EMBL/GenBank/DDBJ whole genome shotgun (WGS) entry which is preliminary data.</text>
</comment>
<keyword evidence="2" id="KW-1185">Reference proteome</keyword>
<protein>
    <submittedName>
        <fullName evidence="1">Uncharacterized protein</fullName>
    </submittedName>
</protein>
<dbReference type="EMBL" id="WHSC02000011">
    <property type="protein sequence ID" value="MDO6124213.1"/>
    <property type="molecule type" value="Genomic_DNA"/>
</dbReference>
<name>A0ABT8XKF1_9HYPH</name>